<dbReference type="SMART" id="SM00533">
    <property type="entry name" value="MUTSd"/>
    <property type="match status" value="1"/>
</dbReference>
<dbReference type="CDD" id="cd03243">
    <property type="entry name" value="ABC_MutS_homologs"/>
    <property type="match status" value="1"/>
</dbReference>
<dbReference type="InterPro" id="IPR007695">
    <property type="entry name" value="DNA_mismatch_repair_MutS-lik_N"/>
</dbReference>
<evidence type="ECO:0000256" key="6">
    <source>
        <dbReference type="ARBA" id="ARBA00023204"/>
    </source>
</evidence>
<dbReference type="SMART" id="SM00534">
    <property type="entry name" value="MUTSac"/>
    <property type="match status" value="1"/>
</dbReference>
<dbReference type="InterPro" id="IPR036678">
    <property type="entry name" value="MutS_con_dom_sf"/>
</dbReference>
<dbReference type="EMBL" id="BK062363">
    <property type="protein sequence ID" value="DBA11322.1"/>
    <property type="molecule type" value="Genomic_DNA"/>
</dbReference>
<gene>
    <name evidence="9" type="primary">MSH4</name>
</gene>
<dbReference type="InterPro" id="IPR036187">
    <property type="entry name" value="DNA_mismatch_repair_MutS_sf"/>
</dbReference>
<organism evidence="9">
    <name type="scientific">Kalmanozyma brasiliensis</name>
    <dbReference type="NCBI Taxonomy" id="1392244"/>
    <lineage>
        <taxon>Eukaryota</taxon>
        <taxon>Fungi</taxon>
        <taxon>Dikarya</taxon>
        <taxon>Basidiomycota</taxon>
        <taxon>Ustilaginomycotina</taxon>
        <taxon>Ustilaginomycetes</taxon>
        <taxon>Ustilaginales</taxon>
        <taxon>Ustilaginaceae</taxon>
        <taxon>Kalmanozyma</taxon>
    </lineage>
</organism>
<dbReference type="InterPro" id="IPR016151">
    <property type="entry name" value="DNA_mismatch_repair_MutS_N"/>
</dbReference>
<feature type="region of interest" description="Disordered" evidence="7">
    <location>
        <begin position="91"/>
        <end position="112"/>
    </location>
</feature>
<keyword evidence="3" id="KW-0227">DNA damage</keyword>
<dbReference type="PANTHER" id="PTHR11361:SF34">
    <property type="entry name" value="DNA MISMATCH REPAIR PROTEIN MSH1, MITOCHONDRIAL"/>
    <property type="match status" value="1"/>
</dbReference>
<dbReference type="GO" id="GO:0005634">
    <property type="term" value="C:nucleus"/>
    <property type="evidence" value="ECO:0007669"/>
    <property type="project" value="TreeGrafter"/>
</dbReference>
<dbReference type="InterPro" id="IPR007860">
    <property type="entry name" value="DNA_mmatch_repair_MutS_con_dom"/>
</dbReference>
<comment type="similarity">
    <text evidence="1">Belongs to the DNA mismatch repair MutS family.</text>
</comment>
<dbReference type="Pfam" id="PF01624">
    <property type="entry name" value="MutS_I"/>
    <property type="match status" value="1"/>
</dbReference>
<evidence type="ECO:0000259" key="8">
    <source>
        <dbReference type="PROSITE" id="PS00486"/>
    </source>
</evidence>
<keyword evidence="4" id="KW-0067">ATP-binding</keyword>
<evidence type="ECO:0000256" key="1">
    <source>
        <dbReference type="ARBA" id="ARBA00006271"/>
    </source>
</evidence>
<dbReference type="PIRSF" id="PIRSF037677">
    <property type="entry name" value="DNA_mis_repair_Msh6"/>
    <property type="match status" value="1"/>
</dbReference>
<feature type="domain" description="DNA mismatch repair proteins mutS family" evidence="8">
    <location>
        <begin position="937"/>
        <end position="953"/>
    </location>
</feature>
<reference evidence="9" key="1">
    <citation type="submission" date="2022-09" db="EMBL/GenBank/DDBJ databases">
        <authorList>
            <person name="Steins L."/>
            <person name="Guerreiro M.A."/>
            <person name="Duhamel M."/>
            <person name="Liu F."/>
            <person name="Wang Q.-M."/>
            <person name="Boekhout T."/>
            <person name="Begerow D."/>
        </authorList>
    </citation>
    <scope>NUCLEOTIDE SEQUENCE</scope>
    <source>
        <strain evidence="9">GHG001</strain>
    </source>
</reference>
<dbReference type="Gene3D" id="3.40.1170.10">
    <property type="entry name" value="DNA repair protein MutS, domain I"/>
    <property type="match status" value="1"/>
</dbReference>
<accession>A0AA48P7E8</accession>
<dbReference type="GO" id="GO:0005739">
    <property type="term" value="C:mitochondrion"/>
    <property type="evidence" value="ECO:0007669"/>
    <property type="project" value="TreeGrafter"/>
</dbReference>
<dbReference type="SUPFAM" id="SSF55271">
    <property type="entry name" value="DNA repair protein MutS, domain I"/>
    <property type="match status" value="1"/>
</dbReference>
<sequence>MKRCVGVAARSSCWTSSVASSSRGEASRQHTSRLICALGAPSSSTVKIAGPSTSTILVSTNERLWPCPPSGSRPPIRRAFSSYAVSYAARSSSNDAEAGPASTPPSRRNKRSTTVAYDSLPASVLGDDGHPLVALPTITPPAPRRRRTKPTSPPSSTVNSSPVEPPVKWPRLAQSVLDDMALYPSTILLTRVGGFYESYFSQAPLLASTLGIKLANRRWGGQDVPMAGFPIFQLEKYLKILVLDKGLLVAIAEEFRPGGEGVGNAGEITRRVTRVVSKGTLIDEKFVDPFVNNFIVAVSCEGSKWGMAWLDVGTADFGTAVCDDASGVRDELARIGAREVVIDAGRLDAGIVDEGVEVDVAPERVNLDVRELVTDPSVYISHFLPPAPTSSGPTPEGSAPAPSLDPLEQRTVHTLLAYLRTRLLDTSHPLTSLTLTAPRPRHLETMHIDAHTLAALEIRSTGTDGSTRGALFSVLRRTVTKGGTRLLQQWLCNPSTSLGTINARLDLVELLLARRGLREDLRSTLRTGAGDVSRVLQKLVTRRNDEQDLLEVRDAIGAMERVKELMVAEMAFLSDEKRTTLQGLVDKLHDLTDLAQSLGEAIDERVIALRLERQETLANEVEGLAADGEASRSKVRGLGEAGKAKSGNDDEMWGEDFEHLIRPAASKMLTSLTKSHQTLRRSARRLEGEFQRAYGSDAVSLRYVLGQGYVVHSRGKALPSTPPHAESGGEELQVHIAGKNRSTHTYYSPQWTSLGSRLDKLRKEITSLESIELESLRQSVLTSASQLRTNAKLLDQLDVLSSFSQAAEEYSLTRPLLDESLDLDIRAARHLSVEMGLLERGRLFTPNTLSLHPDARMNVITGPNMGGKSTFLRSIALVTILAQSGCFVPTAPGSRLGLVDRIFTRIGANDDVFRDRSTFMVEMSEVGEILHRATPRSLVIADEIGRGTSNLTGIAVAYATLRTLWEKGCRTLFATHFHEVCDLVQQGHWDGVEFWMTDVVGTREGIVYEHVLRKGVNRESYGLEVAKLANVPEQTLAVARQTLDRLQHKADRSN</sequence>
<dbReference type="Gene3D" id="3.30.420.110">
    <property type="entry name" value="MutS, connector domain"/>
    <property type="match status" value="1"/>
</dbReference>
<dbReference type="PROSITE" id="PS00486">
    <property type="entry name" value="DNA_MISMATCH_REPAIR_2"/>
    <property type="match status" value="1"/>
</dbReference>
<evidence type="ECO:0000256" key="3">
    <source>
        <dbReference type="ARBA" id="ARBA00022763"/>
    </source>
</evidence>
<dbReference type="Gene3D" id="3.40.50.300">
    <property type="entry name" value="P-loop containing nucleotide triphosphate hydrolases"/>
    <property type="match status" value="1"/>
</dbReference>
<evidence type="ECO:0000256" key="4">
    <source>
        <dbReference type="ARBA" id="ARBA00022840"/>
    </source>
</evidence>
<dbReference type="InterPro" id="IPR017261">
    <property type="entry name" value="DNA_mismatch_repair_MutS/MSH"/>
</dbReference>
<keyword evidence="5" id="KW-0238">DNA-binding</keyword>
<dbReference type="GO" id="GO:0006298">
    <property type="term" value="P:mismatch repair"/>
    <property type="evidence" value="ECO:0007669"/>
    <property type="project" value="InterPro"/>
</dbReference>
<name>A0AA48P7E8_9BASI</name>
<dbReference type="SUPFAM" id="SSF48334">
    <property type="entry name" value="DNA repair protein MutS, domain III"/>
    <property type="match status" value="1"/>
</dbReference>
<dbReference type="InterPro" id="IPR027417">
    <property type="entry name" value="P-loop_NTPase"/>
</dbReference>
<evidence type="ECO:0000313" key="9">
    <source>
        <dbReference type="EMBL" id="DBA11322.1"/>
    </source>
</evidence>
<feature type="region of interest" description="Disordered" evidence="7">
    <location>
        <begin position="131"/>
        <end position="165"/>
    </location>
</feature>
<dbReference type="SUPFAM" id="SSF52540">
    <property type="entry name" value="P-loop containing nucleoside triphosphate hydrolases"/>
    <property type="match status" value="1"/>
</dbReference>
<dbReference type="GO" id="GO:0005524">
    <property type="term" value="F:ATP binding"/>
    <property type="evidence" value="ECO:0007669"/>
    <property type="project" value="UniProtKB-KW"/>
</dbReference>
<dbReference type="Pfam" id="PF05192">
    <property type="entry name" value="MutS_III"/>
    <property type="match status" value="1"/>
</dbReference>
<dbReference type="Pfam" id="PF00488">
    <property type="entry name" value="MutS_V"/>
    <property type="match status" value="1"/>
</dbReference>
<dbReference type="GO" id="GO:0043504">
    <property type="term" value="P:mitochondrial DNA repair"/>
    <property type="evidence" value="ECO:0007669"/>
    <property type="project" value="TreeGrafter"/>
</dbReference>
<dbReference type="PANTHER" id="PTHR11361">
    <property type="entry name" value="DNA MISMATCH REPAIR PROTEIN MUTS FAMILY MEMBER"/>
    <property type="match status" value="1"/>
</dbReference>
<keyword evidence="6" id="KW-0234">DNA repair</keyword>
<dbReference type="GO" id="GO:0030983">
    <property type="term" value="F:mismatched DNA binding"/>
    <property type="evidence" value="ECO:0007669"/>
    <property type="project" value="InterPro"/>
</dbReference>
<evidence type="ECO:0000256" key="5">
    <source>
        <dbReference type="ARBA" id="ARBA00023125"/>
    </source>
</evidence>
<dbReference type="InterPro" id="IPR007696">
    <property type="entry name" value="DNA_mismatch_repair_MutS_core"/>
</dbReference>
<dbReference type="SUPFAM" id="SSF53150">
    <property type="entry name" value="DNA repair protein MutS, domain II"/>
    <property type="match status" value="1"/>
</dbReference>
<protein>
    <submittedName>
        <fullName evidence="9">MSH4</fullName>
    </submittedName>
</protein>
<dbReference type="InterPro" id="IPR045076">
    <property type="entry name" value="MutS"/>
</dbReference>
<dbReference type="Pfam" id="PF05188">
    <property type="entry name" value="MutS_II"/>
    <property type="match status" value="1"/>
</dbReference>
<dbReference type="Gene3D" id="1.10.1420.10">
    <property type="match status" value="3"/>
</dbReference>
<dbReference type="GO" id="GO:0140664">
    <property type="term" value="F:ATP-dependent DNA damage sensor activity"/>
    <property type="evidence" value="ECO:0007669"/>
    <property type="project" value="InterPro"/>
</dbReference>
<evidence type="ECO:0000256" key="2">
    <source>
        <dbReference type="ARBA" id="ARBA00022741"/>
    </source>
</evidence>
<feature type="region of interest" description="Disordered" evidence="7">
    <location>
        <begin position="384"/>
        <end position="405"/>
    </location>
</feature>
<proteinExistence type="inferred from homology"/>
<evidence type="ECO:0000256" key="7">
    <source>
        <dbReference type="SAM" id="MobiDB-lite"/>
    </source>
</evidence>
<dbReference type="AlphaFoldDB" id="A0AA48P7E8"/>
<keyword evidence="2" id="KW-0547">Nucleotide-binding</keyword>
<reference evidence="9" key="2">
    <citation type="journal article" date="2023" name="BMC Genomics">
        <title>Comparative genomics of smut fungi suggest the ability of meiosis and mating in asexual species of the genus Pseudozyma (Ustilaginales).</title>
        <authorList>
            <person name="Steins L."/>
            <person name="Guerreiro M.A."/>
            <person name="Duhamel M."/>
            <person name="Liu F."/>
            <person name="Wang Q.M."/>
            <person name="Boekhout T."/>
            <person name="Begerow D."/>
        </authorList>
    </citation>
    <scope>NUCLEOTIDE SEQUENCE</scope>
    <source>
        <strain evidence="9">GHG001</strain>
    </source>
</reference>
<dbReference type="InterPro" id="IPR000432">
    <property type="entry name" value="DNA_mismatch_repair_MutS_C"/>
</dbReference>